<accession>A0A183CA34</accession>
<evidence type="ECO:0000313" key="2">
    <source>
        <dbReference type="WBParaSite" id="GPLIN_000973300"/>
    </source>
</evidence>
<protein>
    <submittedName>
        <fullName evidence="2">Flagellar motor switch protein FliM</fullName>
    </submittedName>
</protein>
<evidence type="ECO:0000313" key="1">
    <source>
        <dbReference type="Proteomes" id="UP000050741"/>
    </source>
</evidence>
<sequence>MIDPKLHLESIDFKIQEYIQNDVEEYCKKFSNEEAKIIFLNNVPFELAINFEFIKRKELKICCLIGSVVIF</sequence>
<organism evidence="1 2">
    <name type="scientific">Globodera pallida</name>
    <name type="common">Potato cyst nematode worm</name>
    <name type="synonym">Heterodera pallida</name>
    <dbReference type="NCBI Taxonomy" id="36090"/>
    <lineage>
        <taxon>Eukaryota</taxon>
        <taxon>Metazoa</taxon>
        <taxon>Ecdysozoa</taxon>
        <taxon>Nematoda</taxon>
        <taxon>Chromadorea</taxon>
        <taxon>Rhabditida</taxon>
        <taxon>Tylenchina</taxon>
        <taxon>Tylenchomorpha</taxon>
        <taxon>Tylenchoidea</taxon>
        <taxon>Heteroderidae</taxon>
        <taxon>Heteroderinae</taxon>
        <taxon>Globodera</taxon>
    </lineage>
</organism>
<name>A0A183CA34_GLOPA</name>
<proteinExistence type="predicted"/>
<keyword evidence="1" id="KW-1185">Reference proteome</keyword>
<reference evidence="2" key="3">
    <citation type="submission" date="2016-06" db="UniProtKB">
        <authorList>
            <consortium name="WormBaseParasite"/>
        </authorList>
    </citation>
    <scope>IDENTIFICATION</scope>
</reference>
<dbReference type="Proteomes" id="UP000050741">
    <property type="component" value="Unassembled WGS sequence"/>
</dbReference>
<reference evidence="1" key="1">
    <citation type="submission" date="2013-12" db="EMBL/GenBank/DDBJ databases">
        <authorList>
            <person name="Aslett M."/>
        </authorList>
    </citation>
    <scope>NUCLEOTIDE SEQUENCE [LARGE SCALE GENOMIC DNA]</scope>
    <source>
        <strain evidence="1">Lindley</strain>
    </source>
</reference>
<reference evidence="1" key="2">
    <citation type="submission" date="2014-05" db="EMBL/GenBank/DDBJ databases">
        <title>The genome and life-stage specific transcriptomes of Globodera pallida elucidate key aspects of plant parasitism by a cyst nematode.</title>
        <authorList>
            <person name="Cotton J.A."/>
            <person name="Lilley C.J."/>
            <person name="Jones L.M."/>
            <person name="Kikuchi T."/>
            <person name="Reid A.J."/>
            <person name="Thorpe P."/>
            <person name="Tsai I.J."/>
            <person name="Beasley H."/>
            <person name="Blok V."/>
            <person name="Cock P.J.A."/>
            <person name="Van den Akker S.E."/>
            <person name="Holroyd N."/>
            <person name="Hunt M."/>
            <person name="Mantelin S."/>
            <person name="Naghra H."/>
            <person name="Pain A."/>
            <person name="Palomares-Rius J.E."/>
            <person name="Zarowiecki M."/>
            <person name="Berriman M."/>
            <person name="Jones J.T."/>
            <person name="Urwin P.E."/>
        </authorList>
    </citation>
    <scope>NUCLEOTIDE SEQUENCE [LARGE SCALE GENOMIC DNA]</scope>
    <source>
        <strain evidence="1">Lindley</strain>
    </source>
</reference>
<dbReference type="AlphaFoldDB" id="A0A183CA34"/>
<dbReference type="WBParaSite" id="GPLIN_000973300">
    <property type="protein sequence ID" value="GPLIN_000973300"/>
    <property type="gene ID" value="GPLIN_000973300"/>
</dbReference>